<feature type="compositionally biased region" description="Basic residues" evidence="1">
    <location>
        <begin position="1"/>
        <end position="12"/>
    </location>
</feature>
<dbReference type="AlphaFoldDB" id="A0A8H4A3A8"/>
<dbReference type="EMBL" id="WTPW01002175">
    <property type="protein sequence ID" value="KAF0393162.1"/>
    <property type="molecule type" value="Genomic_DNA"/>
</dbReference>
<evidence type="ECO:0000313" key="3">
    <source>
        <dbReference type="Proteomes" id="UP000439903"/>
    </source>
</evidence>
<evidence type="ECO:0000256" key="1">
    <source>
        <dbReference type="SAM" id="MobiDB-lite"/>
    </source>
</evidence>
<accession>A0A8H4A3A8</accession>
<organism evidence="2 3">
    <name type="scientific">Gigaspora margarita</name>
    <dbReference type="NCBI Taxonomy" id="4874"/>
    <lineage>
        <taxon>Eukaryota</taxon>
        <taxon>Fungi</taxon>
        <taxon>Fungi incertae sedis</taxon>
        <taxon>Mucoromycota</taxon>
        <taxon>Glomeromycotina</taxon>
        <taxon>Glomeromycetes</taxon>
        <taxon>Diversisporales</taxon>
        <taxon>Gigasporaceae</taxon>
        <taxon>Gigaspora</taxon>
    </lineage>
</organism>
<protein>
    <submittedName>
        <fullName evidence="2">Uncharacterized protein</fullName>
    </submittedName>
</protein>
<reference evidence="2 3" key="1">
    <citation type="journal article" date="2019" name="Environ. Microbiol.">
        <title>At the nexus of three kingdoms: the genome of the mycorrhizal fungus Gigaspora margarita provides insights into plant, endobacterial and fungal interactions.</title>
        <authorList>
            <person name="Venice F."/>
            <person name="Ghignone S."/>
            <person name="Salvioli di Fossalunga A."/>
            <person name="Amselem J."/>
            <person name="Novero M."/>
            <person name="Xianan X."/>
            <person name="Sedzielewska Toro K."/>
            <person name="Morin E."/>
            <person name="Lipzen A."/>
            <person name="Grigoriev I.V."/>
            <person name="Henrissat B."/>
            <person name="Martin F.M."/>
            <person name="Bonfante P."/>
        </authorList>
    </citation>
    <scope>NUCLEOTIDE SEQUENCE [LARGE SCALE GENOMIC DNA]</scope>
    <source>
        <strain evidence="2 3">BEG34</strain>
    </source>
</reference>
<comment type="caution">
    <text evidence="2">The sequence shown here is derived from an EMBL/GenBank/DDBJ whole genome shotgun (WGS) entry which is preliminary data.</text>
</comment>
<gene>
    <name evidence="2" type="ORF">F8M41_010439</name>
</gene>
<evidence type="ECO:0000313" key="2">
    <source>
        <dbReference type="EMBL" id="KAF0393162.1"/>
    </source>
</evidence>
<proteinExistence type="predicted"/>
<sequence length="76" mass="8712">METCQKQKKQGIRNKEETTREKCELNGLENLAKMDGTSCEIDNQNSIKIETDKINRNENETCLNSSVSFEVVKNET</sequence>
<feature type="region of interest" description="Disordered" evidence="1">
    <location>
        <begin position="1"/>
        <end position="20"/>
    </location>
</feature>
<name>A0A8H4A3A8_GIGMA</name>
<dbReference type="Proteomes" id="UP000439903">
    <property type="component" value="Unassembled WGS sequence"/>
</dbReference>
<keyword evidence="3" id="KW-1185">Reference proteome</keyword>